<accession>A0A9P7DTX2</accession>
<dbReference type="RefSeq" id="XP_041165710.1">
    <property type="nucleotide sequence ID" value="XM_041299648.1"/>
</dbReference>
<evidence type="ECO:0000313" key="1">
    <source>
        <dbReference type="EMBL" id="KAG1802813.1"/>
    </source>
</evidence>
<name>A0A9P7DTX2_9AGAM</name>
<gene>
    <name evidence="1" type="ORF">HD556DRAFT_1304079</name>
</gene>
<dbReference type="AlphaFoldDB" id="A0A9P7DTX2"/>
<protein>
    <submittedName>
        <fullName evidence="1">Uncharacterized protein</fullName>
    </submittedName>
</protein>
<dbReference type="EMBL" id="JABBWE010000005">
    <property type="protein sequence ID" value="KAG1802813.1"/>
    <property type="molecule type" value="Genomic_DNA"/>
</dbReference>
<reference evidence="1" key="1">
    <citation type="journal article" date="2020" name="New Phytol.">
        <title>Comparative genomics reveals dynamic genome evolution in host specialist ectomycorrhizal fungi.</title>
        <authorList>
            <person name="Lofgren L.A."/>
            <person name="Nguyen N.H."/>
            <person name="Vilgalys R."/>
            <person name="Ruytinx J."/>
            <person name="Liao H.L."/>
            <person name="Branco S."/>
            <person name="Kuo A."/>
            <person name="LaButti K."/>
            <person name="Lipzen A."/>
            <person name="Andreopoulos W."/>
            <person name="Pangilinan J."/>
            <person name="Riley R."/>
            <person name="Hundley H."/>
            <person name="Na H."/>
            <person name="Barry K."/>
            <person name="Grigoriev I.V."/>
            <person name="Stajich J.E."/>
            <person name="Kennedy P.G."/>
        </authorList>
    </citation>
    <scope>NUCLEOTIDE SEQUENCE</scope>
    <source>
        <strain evidence="1">S12</strain>
    </source>
</reference>
<sequence>MHFKAGLQWEITSMLTFPTDICDTDPAVLSCKEHHFGDSQTSRSHSSVGSRAHLEHGSGPHLFIPLYPGDPSWIVSDYDTPWWMRQTAILNEPWQWDRVMTCCIFHYQHWLGGVEDDGLTLPEQVDQTSVPALMGLRWIREHLLTLLEEQQAGIHDKMAEMQMYTTILDRLKIGRGEQP</sequence>
<evidence type="ECO:0000313" key="2">
    <source>
        <dbReference type="Proteomes" id="UP000719766"/>
    </source>
</evidence>
<dbReference type="OrthoDB" id="2635976at2759"/>
<dbReference type="Proteomes" id="UP000719766">
    <property type="component" value="Unassembled WGS sequence"/>
</dbReference>
<proteinExistence type="predicted"/>
<comment type="caution">
    <text evidence="1">The sequence shown here is derived from an EMBL/GenBank/DDBJ whole genome shotgun (WGS) entry which is preliminary data.</text>
</comment>
<organism evidence="1 2">
    <name type="scientific">Suillus plorans</name>
    <dbReference type="NCBI Taxonomy" id="116603"/>
    <lineage>
        <taxon>Eukaryota</taxon>
        <taxon>Fungi</taxon>
        <taxon>Dikarya</taxon>
        <taxon>Basidiomycota</taxon>
        <taxon>Agaricomycotina</taxon>
        <taxon>Agaricomycetes</taxon>
        <taxon>Agaricomycetidae</taxon>
        <taxon>Boletales</taxon>
        <taxon>Suillineae</taxon>
        <taxon>Suillaceae</taxon>
        <taxon>Suillus</taxon>
    </lineage>
</organism>
<keyword evidence="2" id="KW-1185">Reference proteome</keyword>
<dbReference type="GeneID" id="64593412"/>